<evidence type="ECO:0000256" key="11">
    <source>
        <dbReference type="SAM" id="MobiDB-lite"/>
    </source>
</evidence>
<keyword evidence="14" id="KW-1185">Reference proteome</keyword>
<keyword evidence="9 10" id="KW-1015">Disulfide bond</keyword>
<proteinExistence type="inferred from homology"/>
<comment type="caution">
    <text evidence="13">The sequence shown here is derived from an EMBL/GenBank/DDBJ whole genome shotgun (WGS) entry which is preliminary data.</text>
</comment>
<accession>A0AAD8CII6</accession>
<evidence type="ECO:0000256" key="6">
    <source>
        <dbReference type="ARBA" id="ARBA00023010"/>
    </source>
</evidence>
<dbReference type="GO" id="GO:0005743">
    <property type="term" value="C:mitochondrial inner membrane"/>
    <property type="evidence" value="ECO:0007669"/>
    <property type="project" value="UniProtKB-SubCell"/>
</dbReference>
<evidence type="ECO:0000256" key="10">
    <source>
        <dbReference type="RuleBase" id="RU367043"/>
    </source>
</evidence>
<dbReference type="GO" id="GO:0015031">
    <property type="term" value="P:protein transport"/>
    <property type="evidence" value="ECO:0007669"/>
    <property type="project" value="UniProtKB-KW"/>
</dbReference>
<evidence type="ECO:0000256" key="5">
    <source>
        <dbReference type="ARBA" id="ARBA00022927"/>
    </source>
</evidence>
<dbReference type="FunFam" id="1.10.287.810:FF:000006">
    <property type="entry name" value="mitochondrial import inner membrane translocase subunit Tim10 B"/>
    <property type="match status" value="1"/>
</dbReference>
<evidence type="ECO:0000256" key="3">
    <source>
        <dbReference type="ARBA" id="ARBA00022792"/>
    </source>
</evidence>
<keyword evidence="7 10" id="KW-0496">Mitochondrion</keyword>
<evidence type="ECO:0000256" key="7">
    <source>
        <dbReference type="ARBA" id="ARBA00023128"/>
    </source>
</evidence>
<evidence type="ECO:0000256" key="2">
    <source>
        <dbReference type="ARBA" id="ARBA00022723"/>
    </source>
</evidence>
<comment type="domain">
    <text evidence="10">The twin CX3C motif contains 4 conserved Cys residues that form 2 disulfide bonds in the mitochondrial intermembrane space.</text>
</comment>
<protein>
    <recommendedName>
        <fullName evidence="10">Mitochondrial import inner membrane translocase subunit</fullName>
    </recommendedName>
</protein>
<keyword evidence="10" id="KW-0143">Chaperone</keyword>
<comment type="subunit">
    <text evidence="10">Heterohexamer.</text>
</comment>
<feature type="region of interest" description="Disordered" evidence="11">
    <location>
        <begin position="83"/>
        <end position="135"/>
    </location>
</feature>
<dbReference type="Gene3D" id="1.10.287.810">
    <property type="entry name" value="Mitochondrial import inner membrane translocase subunit tim13 like domains"/>
    <property type="match status" value="1"/>
</dbReference>
<keyword evidence="4" id="KW-0862">Zinc</keyword>
<dbReference type="GO" id="GO:0046872">
    <property type="term" value="F:metal ion binding"/>
    <property type="evidence" value="ECO:0007669"/>
    <property type="project" value="UniProtKB-KW"/>
</dbReference>
<keyword evidence="3 10" id="KW-0999">Mitochondrion inner membrane</keyword>
<feature type="compositionally biased region" description="Polar residues" evidence="11">
    <location>
        <begin position="104"/>
        <end position="119"/>
    </location>
</feature>
<dbReference type="EMBL" id="JAGXEW010000056">
    <property type="protein sequence ID" value="KAK1150712.1"/>
    <property type="molecule type" value="Genomic_DNA"/>
</dbReference>
<dbReference type="AlphaFoldDB" id="A0AAD8CII6"/>
<evidence type="ECO:0000256" key="1">
    <source>
        <dbReference type="ARBA" id="ARBA00022448"/>
    </source>
</evidence>
<keyword evidence="1 10" id="KW-0813">Transport</keyword>
<dbReference type="Pfam" id="PF02953">
    <property type="entry name" value="zf-Tim10_DDP"/>
    <property type="match status" value="1"/>
</dbReference>
<dbReference type="SUPFAM" id="SSF144122">
    <property type="entry name" value="Tim10-like"/>
    <property type="match status" value="1"/>
</dbReference>
<organism evidence="13 14">
    <name type="scientific">Acipenser oxyrinchus oxyrinchus</name>
    <dbReference type="NCBI Taxonomy" id="40147"/>
    <lineage>
        <taxon>Eukaryota</taxon>
        <taxon>Metazoa</taxon>
        <taxon>Chordata</taxon>
        <taxon>Craniata</taxon>
        <taxon>Vertebrata</taxon>
        <taxon>Euteleostomi</taxon>
        <taxon>Actinopterygii</taxon>
        <taxon>Chondrostei</taxon>
        <taxon>Acipenseriformes</taxon>
        <taxon>Acipenseridae</taxon>
        <taxon>Acipenser</taxon>
    </lineage>
</organism>
<keyword evidence="8" id="KW-0472">Membrane</keyword>
<dbReference type="InterPro" id="IPR050673">
    <property type="entry name" value="Mito_inner_translocase_sub"/>
</dbReference>
<comment type="subcellular location">
    <subcellularLocation>
        <location evidence="10">Mitochondrion inner membrane</location>
        <topology evidence="10">Peripheral membrane protein</topology>
        <orientation evidence="10">Intermembrane side</orientation>
    </subcellularLocation>
</comment>
<comment type="similarity">
    <text evidence="10">Belongs to the small Tim family.</text>
</comment>
<dbReference type="PANTHER" id="PTHR13172">
    <property type="entry name" value="MITOCHONDRIAL IMPORT INNER MEMBRANE TRANSLOCASE SUBUNIT TIM9B"/>
    <property type="match status" value="1"/>
</dbReference>
<gene>
    <name evidence="13" type="primary">timm10b</name>
    <name evidence="13" type="ORF">AOXY_G33419</name>
</gene>
<dbReference type="Proteomes" id="UP001230051">
    <property type="component" value="Unassembled WGS sequence"/>
</dbReference>
<reference evidence="13" key="1">
    <citation type="submission" date="2022-02" db="EMBL/GenBank/DDBJ databases">
        <title>Atlantic sturgeon de novo genome assembly.</title>
        <authorList>
            <person name="Stock M."/>
            <person name="Klopp C."/>
            <person name="Guiguen Y."/>
            <person name="Cabau C."/>
            <person name="Parinello H."/>
            <person name="Santidrian Yebra-Pimentel E."/>
            <person name="Kuhl H."/>
            <person name="Dirks R.P."/>
            <person name="Guessner J."/>
            <person name="Wuertz S."/>
            <person name="Du K."/>
            <person name="Schartl M."/>
        </authorList>
    </citation>
    <scope>NUCLEOTIDE SEQUENCE</scope>
    <source>
        <strain evidence="13">STURGEONOMICS-FGT-2020</strain>
        <tissue evidence="13">Whole blood</tissue>
    </source>
</reference>
<dbReference type="InterPro" id="IPR035427">
    <property type="entry name" value="Tim10-like_dom_sf"/>
</dbReference>
<name>A0AAD8CII6_ACIOX</name>
<evidence type="ECO:0000256" key="9">
    <source>
        <dbReference type="ARBA" id="ARBA00023157"/>
    </source>
</evidence>
<keyword evidence="5 10" id="KW-0653">Protein transport</keyword>
<evidence type="ECO:0000313" key="13">
    <source>
        <dbReference type="EMBL" id="KAK1150712.1"/>
    </source>
</evidence>
<feature type="domain" description="Tim10-like" evidence="12">
    <location>
        <begin position="5"/>
        <end position="64"/>
    </location>
</feature>
<sequence>MEQDQQQIRNLRDFLLVYNKMTDICFSRCASNLNYRTLTMDEESCLDSCAGKLIRSNHRLMGAYVKLMPTIVQRRLAEYEKKAGELPQAAEGTSLPEPNAPLPIQQSNLQPADTNQQAPITPPSEDIQVTASSGS</sequence>
<evidence type="ECO:0000259" key="12">
    <source>
        <dbReference type="Pfam" id="PF02953"/>
    </source>
</evidence>
<dbReference type="InterPro" id="IPR004217">
    <property type="entry name" value="Tim10-like"/>
</dbReference>
<evidence type="ECO:0000256" key="8">
    <source>
        <dbReference type="ARBA" id="ARBA00023136"/>
    </source>
</evidence>
<evidence type="ECO:0000313" key="14">
    <source>
        <dbReference type="Proteomes" id="UP001230051"/>
    </source>
</evidence>
<keyword evidence="6 10" id="KW-0811">Translocation</keyword>
<keyword evidence="2" id="KW-0479">Metal-binding</keyword>
<comment type="function">
    <text evidence="10">Mitochondrial intermembrane chaperone that participates in the import and insertion of some multi-pass transmembrane proteins into the mitochondrial inner membrane. Also required for the transfer of beta-barrel precursors from the TOM complex to the sorting and assembly machinery (SAM complex) of the outer membrane. Acts as a chaperone-like protein that protects the hydrophobic precursors from aggregation and guide them through the mitochondrial intermembrane space.</text>
</comment>
<evidence type="ECO:0000256" key="4">
    <source>
        <dbReference type="ARBA" id="ARBA00022833"/>
    </source>
</evidence>